<organism evidence="2 3">
    <name type="scientific">Loxostege sticticalis</name>
    <name type="common">Beet webworm moth</name>
    <dbReference type="NCBI Taxonomy" id="481309"/>
    <lineage>
        <taxon>Eukaryota</taxon>
        <taxon>Metazoa</taxon>
        <taxon>Ecdysozoa</taxon>
        <taxon>Arthropoda</taxon>
        <taxon>Hexapoda</taxon>
        <taxon>Insecta</taxon>
        <taxon>Pterygota</taxon>
        <taxon>Neoptera</taxon>
        <taxon>Endopterygota</taxon>
        <taxon>Lepidoptera</taxon>
        <taxon>Glossata</taxon>
        <taxon>Ditrysia</taxon>
        <taxon>Pyraloidea</taxon>
        <taxon>Crambidae</taxon>
        <taxon>Pyraustinae</taxon>
        <taxon>Loxostege</taxon>
    </lineage>
</organism>
<feature type="signal peptide" evidence="1">
    <location>
        <begin position="1"/>
        <end position="23"/>
    </location>
</feature>
<evidence type="ECO:0008006" key="4">
    <source>
        <dbReference type="Google" id="ProtNLM"/>
    </source>
</evidence>
<dbReference type="Proteomes" id="UP001549921">
    <property type="component" value="Unassembled WGS sequence"/>
</dbReference>
<proteinExistence type="predicted"/>
<protein>
    <recommendedName>
        <fullName evidence="4">Secreted protein</fullName>
    </recommendedName>
</protein>
<evidence type="ECO:0000256" key="1">
    <source>
        <dbReference type="SAM" id="SignalP"/>
    </source>
</evidence>
<gene>
    <name evidence="2" type="ORF">ABMA28_016502</name>
</gene>
<name>A0ABD0T924_LOXSC</name>
<keyword evidence="1" id="KW-0732">Signal</keyword>
<dbReference type="AlphaFoldDB" id="A0ABD0T924"/>
<feature type="chain" id="PRO_5044805774" description="Secreted protein" evidence="1">
    <location>
        <begin position="24"/>
        <end position="95"/>
    </location>
</feature>
<dbReference type="EMBL" id="JBEDNZ010000008">
    <property type="protein sequence ID" value="KAL0839879.1"/>
    <property type="molecule type" value="Genomic_DNA"/>
</dbReference>
<comment type="caution">
    <text evidence="2">The sequence shown here is derived from an EMBL/GenBank/DDBJ whole genome shotgun (WGS) entry which is preliminary data.</text>
</comment>
<sequence length="95" mass="11171">MLRHVFFFVTLSILILEFHRTVSFKTMQQLRKEIQKVEKEEFSSSDKLVGKAMDFIYSNRTVMSLIARELWDIGSRAIDKIVAVKGKQQQLQHVK</sequence>
<reference evidence="2 3" key="1">
    <citation type="submission" date="2024-06" db="EMBL/GenBank/DDBJ databases">
        <title>A chromosome-level genome assembly of beet webworm, Loxostege sticticalis.</title>
        <authorList>
            <person name="Zhang Y."/>
        </authorList>
    </citation>
    <scope>NUCLEOTIDE SEQUENCE [LARGE SCALE GENOMIC DNA]</scope>
    <source>
        <strain evidence="2">AQ028</strain>
        <tissue evidence="2">Male pupae</tissue>
    </source>
</reference>
<accession>A0ABD0T924</accession>
<evidence type="ECO:0000313" key="2">
    <source>
        <dbReference type="EMBL" id="KAL0839879.1"/>
    </source>
</evidence>
<evidence type="ECO:0000313" key="3">
    <source>
        <dbReference type="Proteomes" id="UP001549921"/>
    </source>
</evidence>